<evidence type="ECO:0000256" key="1">
    <source>
        <dbReference type="ARBA" id="ARBA00001713"/>
    </source>
</evidence>
<protein>
    <recommendedName>
        <fullName evidence="4">ribose-5-phosphate isomerase</fullName>
        <ecNumber evidence="4">5.3.1.6</ecNumber>
    </recommendedName>
</protein>
<dbReference type="PANTHER" id="PTHR43748">
    <property type="entry name" value="RIBOSE-5-PHOSPHATE ISOMERASE 3, CHLOROPLASTIC-RELATED"/>
    <property type="match status" value="1"/>
</dbReference>
<comment type="pathway">
    <text evidence="2">Carbohydrate degradation; pentose phosphate pathway; D-ribose 5-phosphate from D-ribulose 5-phosphate (non-oxidative stage): step 1/1.</text>
</comment>
<reference evidence="6 7" key="1">
    <citation type="submission" date="2024-04" db="EMBL/GenBank/DDBJ databases">
        <title>Genome assembly C_amara_ONT_v2.</title>
        <authorList>
            <person name="Yant L."/>
            <person name="Moore C."/>
            <person name="Slenker M."/>
        </authorList>
    </citation>
    <scope>NUCLEOTIDE SEQUENCE [LARGE SCALE GENOMIC DNA]</scope>
    <source>
        <tissue evidence="6">Leaf</tissue>
    </source>
</reference>
<evidence type="ECO:0000256" key="3">
    <source>
        <dbReference type="ARBA" id="ARBA00008088"/>
    </source>
</evidence>
<evidence type="ECO:0000256" key="5">
    <source>
        <dbReference type="ARBA" id="ARBA00023235"/>
    </source>
</evidence>
<comment type="similarity">
    <text evidence="3">Belongs to the ribose 5-phosphate isomerase family.</text>
</comment>
<dbReference type="Gene3D" id="3.40.50.1360">
    <property type="match status" value="1"/>
</dbReference>
<dbReference type="InterPro" id="IPR004788">
    <property type="entry name" value="Ribose5P_isomerase_type_A"/>
</dbReference>
<keyword evidence="5 6" id="KW-0413">Isomerase</keyword>
<name>A0ABD1AC95_CARAN</name>
<dbReference type="EMBL" id="JBANAX010000538">
    <property type="protein sequence ID" value="KAL1204418.1"/>
    <property type="molecule type" value="Genomic_DNA"/>
</dbReference>
<gene>
    <name evidence="6" type="ORF">V5N11_034672</name>
</gene>
<dbReference type="AlphaFoldDB" id="A0ABD1AC95"/>
<evidence type="ECO:0000313" key="7">
    <source>
        <dbReference type="Proteomes" id="UP001558713"/>
    </source>
</evidence>
<comment type="caution">
    <text evidence="6">The sequence shown here is derived from an EMBL/GenBank/DDBJ whole genome shotgun (WGS) entry which is preliminary data.</text>
</comment>
<dbReference type="InterPro" id="IPR050262">
    <property type="entry name" value="Ribose-5P_isomerase"/>
</dbReference>
<dbReference type="InterPro" id="IPR037171">
    <property type="entry name" value="NagB/RpiA_transferase-like"/>
</dbReference>
<keyword evidence="7" id="KW-1185">Reference proteome</keyword>
<dbReference type="PANTHER" id="PTHR43748:SF3">
    <property type="entry name" value="RIBOSE-5-PHOSPHATE ISOMERASE 3, CHLOROPLASTIC-RELATED"/>
    <property type="match status" value="1"/>
</dbReference>
<accession>A0ABD1AC95</accession>
<sequence length="76" mass="8538">MGNRGVPLVALDMHPIIDLHVDGAGKVDPNLDLVKGHRGKLLHEKMVETVAEKFVVVANDRKLVTRTRWKWISNVC</sequence>
<evidence type="ECO:0000256" key="4">
    <source>
        <dbReference type="ARBA" id="ARBA00011959"/>
    </source>
</evidence>
<evidence type="ECO:0000256" key="2">
    <source>
        <dbReference type="ARBA" id="ARBA00004988"/>
    </source>
</evidence>
<dbReference type="GO" id="GO:0004751">
    <property type="term" value="F:ribose-5-phosphate isomerase activity"/>
    <property type="evidence" value="ECO:0007669"/>
    <property type="project" value="UniProtKB-EC"/>
</dbReference>
<dbReference type="SUPFAM" id="SSF100950">
    <property type="entry name" value="NagB/RpiA/CoA transferase-like"/>
    <property type="match status" value="1"/>
</dbReference>
<evidence type="ECO:0000313" key="6">
    <source>
        <dbReference type="EMBL" id="KAL1204418.1"/>
    </source>
</evidence>
<dbReference type="EC" id="5.3.1.6" evidence="4"/>
<dbReference type="Pfam" id="PF06026">
    <property type="entry name" value="Rib_5-P_isom_A"/>
    <property type="match status" value="1"/>
</dbReference>
<proteinExistence type="inferred from homology"/>
<organism evidence="6 7">
    <name type="scientific">Cardamine amara subsp. amara</name>
    <dbReference type="NCBI Taxonomy" id="228776"/>
    <lineage>
        <taxon>Eukaryota</taxon>
        <taxon>Viridiplantae</taxon>
        <taxon>Streptophyta</taxon>
        <taxon>Embryophyta</taxon>
        <taxon>Tracheophyta</taxon>
        <taxon>Spermatophyta</taxon>
        <taxon>Magnoliopsida</taxon>
        <taxon>eudicotyledons</taxon>
        <taxon>Gunneridae</taxon>
        <taxon>Pentapetalae</taxon>
        <taxon>rosids</taxon>
        <taxon>malvids</taxon>
        <taxon>Brassicales</taxon>
        <taxon>Brassicaceae</taxon>
        <taxon>Cardamineae</taxon>
        <taxon>Cardamine</taxon>
    </lineage>
</organism>
<comment type="catalytic activity">
    <reaction evidence="1">
        <text>aldehydo-D-ribose 5-phosphate = D-ribulose 5-phosphate</text>
        <dbReference type="Rhea" id="RHEA:14657"/>
        <dbReference type="ChEBI" id="CHEBI:58121"/>
        <dbReference type="ChEBI" id="CHEBI:58273"/>
        <dbReference type="EC" id="5.3.1.6"/>
    </reaction>
</comment>
<dbReference type="Proteomes" id="UP001558713">
    <property type="component" value="Unassembled WGS sequence"/>
</dbReference>